<keyword evidence="10" id="KW-0503">Monooxygenase</keyword>
<keyword evidence="6" id="KW-0479">Metal-binding</keyword>
<keyword evidence="5 12" id="KW-0812">Transmembrane</keyword>
<dbReference type="Proteomes" id="UP000032141">
    <property type="component" value="Chromosome C1"/>
</dbReference>
<comment type="similarity">
    <text evidence="3">Belongs to the cytochrome P450 family.</text>
</comment>
<evidence type="ECO:0000256" key="1">
    <source>
        <dbReference type="ARBA" id="ARBA00001971"/>
    </source>
</evidence>
<evidence type="ECO:0000256" key="10">
    <source>
        <dbReference type="ARBA" id="ARBA00023033"/>
    </source>
</evidence>
<sequence>MSLPVVAAALMVVLAAVLIRVVNWVWITPKKLERYLRRQGLPGTPYTPLFGDIKKNINMLMEARSKPISLTDDVIPYLLPLALKMFNSHGRTFFMWTGPVPTIMITNPEHIKEVFSKTYDFEATVSSPLVKLLVGGLASYKGDKWARHRRIINPAFNLEKIKVLSLLSLVSESSFYCDPSSYLLLIGWTEHGPCVLPYCSLSTYLLLFHM</sequence>
<evidence type="ECO:0000313" key="14">
    <source>
        <dbReference type="Proteomes" id="UP000032141"/>
    </source>
</evidence>
<evidence type="ECO:0000256" key="3">
    <source>
        <dbReference type="ARBA" id="ARBA00010617"/>
    </source>
</evidence>
<dbReference type="OMA" id="HYRRIPE"/>
<evidence type="ECO:0000256" key="11">
    <source>
        <dbReference type="ARBA" id="ARBA00023136"/>
    </source>
</evidence>
<dbReference type="GO" id="GO:0004497">
    <property type="term" value="F:monooxygenase activity"/>
    <property type="evidence" value="ECO:0007669"/>
    <property type="project" value="UniProtKB-KW"/>
</dbReference>
<feature type="transmembrane region" description="Helical" evidence="12">
    <location>
        <begin position="6"/>
        <end position="27"/>
    </location>
</feature>
<evidence type="ECO:0000256" key="12">
    <source>
        <dbReference type="SAM" id="Phobius"/>
    </source>
</evidence>
<dbReference type="HOGENOM" id="CLU_001570_13_1_1"/>
<dbReference type="SUPFAM" id="SSF48264">
    <property type="entry name" value="Cytochrome P450"/>
    <property type="match status" value="1"/>
</dbReference>
<dbReference type="InterPro" id="IPR050665">
    <property type="entry name" value="Cytochrome_P450_Monooxygen"/>
</dbReference>
<comment type="cofactor">
    <cofactor evidence="1">
        <name>heme</name>
        <dbReference type="ChEBI" id="CHEBI:30413"/>
    </cofactor>
</comment>
<keyword evidence="14" id="KW-1185">Reference proteome</keyword>
<evidence type="ECO:0000256" key="9">
    <source>
        <dbReference type="ARBA" id="ARBA00023004"/>
    </source>
</evidence>
<dbReference type="PANTHER" id="PTHR24282">
    <property type="entry name" value="CYTOCHROME P450 FAMILY MEMBER"/>
    <property type="match status" value="1"/>
</dbReference>
<dbReference type="InterPro" id="IPR036396">
    <property type="entry name" value="Cyt_P450_sf"/>
</dbReference>
<organism evidence="13 14">
    <name type="scientific">Brassica oleracea var. oleracea</name>
    <dbReference type="NCBI Taxonomy" id="109376"/>
    <lineage>
        <taxon>Eukaryota</taxon>
        <taxon>Viridiplantae</taxon>
        <taxon>Streptophyta</taxon>
        <taxon>Embryophyta</taxon>
        <taxon>Tracheophyta</taxon>
        <taxon>Spermatophyta</taxon>
        <taxon>Magnoliopsida</taxon>
        <taxon>eudicotyledons</taxon>
        <taxon>Gunneridae</taxon>
        <taxon>Pentapetalae</taxon>
        <taxon>rosids</taxon>
        <taxon>malvids</taxon>
        <taxon>Brassicales</taxon>
        <taxon>Brassicaceae</taxon>
        <taxon>Brassiceae</taxon>
        <taxon>Brassica</taxon>
    </lineage>
</organism>
<reference evidence="13 14" key="1">
    <citation type="journal article" date="2014" name="Genome Biol.">
        <title>Transcriptome and methylome profiling reveals relics of genome dominance in the mesopolyploid Brassica oleracea.</title>
        <authorList>
            <person name="Parkin I.A."/>
            <person name="Koh C."/>
            <person name="Tang H."/>
            <person name="Robinson S.J."/>
            <person name="Kagale S."/>
            <person name="Clarke W.E."/>
            <person name="Town C.D."/>
            <person name="Nixon J."/>
            <person name="Krishnakumar V."/>
            <person name="Bidwell S.L."/>
            <person name="Denoeud F."/>
            <person name="Belcram H."/>
            <person name="Links M.G."/>
            <person name="Just J."/>
            <person name="Clarke C."/>
            <person name="Bender T."/>
            <person name="Huebert T."/>
            <person name="Mason A.S."/>
            <person name="Pires J.C."/>
            <person name="Barker G."/>
            <person name="Moore J."/>
            <person name="Walley P.G."/>
            <person name="Manoli S."/>
            <person name="Batley J."/>
            <person name="Edwards D."/>
            <person name="Nelson M.N."/>
            <person name="Wang X."/>
            <person name="Paterson A.H."/>
            <person name="King G."/>
            <person name="Bancroft I."/>
            <person name="Chalhoub B."/>
            <person name="Sharpe A.G."/>
        </authorList>
    </citation>
    <scope>NUCLEOTIDE SEQUENCE</scope>
    <source>
        <strain evidence="13 14">cv. TO1000</strain>
    </source>
</reference>
<evidence type="ECO:0008006" key="15">
    <source>
        <dbReference type="Google" id="ProtNLM"/>
    </source>
</evidence>
<comment type="subcellular location">
    <subcellularLocation>
        <location evidence="2">Membrane</location>
        <topology evidence="2">Single-pass membrane protein</topology>
    </subcellularLocation>
</comment>
<dbReference type="eggNOG" id="KOG0157">
    <property type="taxonomic scope" value="Eukaryota"/>
</dbReference>
<protein>
    <recommendedName>
        <fullName evidence="15">Cytochrome P450</fullName>
    </recommendedName>
</protein>
<evidence type="ECO:0000256" key="4">
    <source>
        <dbReference type="ARBA" id="ARBA00022617"/>
    </source>
</evidence>
<keyword evidence="4" id="KW-0349">Heme</keyword>
<dbReference type="Pfam" id="PF00067">
    <property type="entry name" value="p450"/>
    <property type="match status" value="1"/>
</dbReference>
<reference evidence="13" key="2">
    <citation type="submission" date="2015-03" db="UniProtKB">
        <authorList>
            <consortium name="EnsemblPlants"/>
        </authorList>
    </citation>
    <scope>IDENTIFICATION</scope>
</reference>
<accession>A0A0D3ADL6</accession>
<dbReference type="InterPro" id="IPR001128">
    <property type="entry name" value="Cyt_P450"/>
</dbReference>
<keyword evidence="9" id="KW-0408">Iron</keyword>
<dbReference type="EnsemblPlants" id="Bo1g131080.1">
    <property type="protein sequence ID" value="Bo1g131080.1"/>
    <property type="gene ID" value="Bo1g131080"/>
</dbReference>
<dbReference type="GO" id="GO:0016705">
    <property type="term" value="F:oxidoreductase activity, acting on paired donors, with incorporation or reduction of molecular oxygen"/>
    <property type="evidence" value="ECO:0007669"/>
    <property type="project" value="InterPro"/>
</dbReference>
<evidence type="ECO:0000256" key="7">
    <source>
        <dbReference type="ARBA" id="ARBA00022989"/>
    </source>
</evidence>
<dbReference type="GO" id="GO:0005506">
    <property type="term" value="F:iron ion binding"/>
    <property type="evidence" value="ECO:0007669"/>
    <property type="project" value="InterPro"/>
</dbReference>
<dbReference type="GO" id="GO:0016020">
    <property type="term" value="C:membrane"/>
    <property type="evidence" value="ECO:0007669"/>
    <property type="project" value="UniProtKB-SubCell"/>
</dbReference>
<keyword evidence="11 12" id="KW-0472">Membrane</keyword>
<dbReference type="Gramene" id="Bo1g131080.1">
    <property type="protein sequence ID" value="Bo1g131080.1"/>
    <property type="gene ID" value="Bo1g131080"/>
</dbReference>
<dbReference type="AlphaFoldDB" id="A0A0D3ADL6"/>
<name>A0A0D3ADL6_BRAOL</name>
<proteinExistence type="inferred from homology"/>
<keyword evidence="8" id="KW-0560">Oxidoreductase</keyword>
<evidence type="ECO:0000256" key="2">
    <source>
        <dbReference type="ARBA" id="ARBA00004167"/>
    </source>
</evidence>
<evidence type="ECO:0000256" key="6">
    <source>
        <dbReference type="ARBA" id="ARBA00022723"/>
    </source>
</evidence>
<dbReference type="GO" id="GO:0020037">
    <property type="term" value="F:heme binding"/>
    <property type="evidence" value="ECO:0007669"/>
    <property type="project" value="InterPro"/>
</dbReference>
<dbReference type="PANTHER" id="PTHR24282:SF113">
    <property type="entry name" value="CYTOCHROME P450"/>
    <property type="match status" value="1"/>
</dbReference>
<evidence type="ECO:0000313" key="13">
    <source>
        <dbReference type="EnsemblPlants" id="Bo1g131080.1"/>
    </source>
</evidence>
<dbReference type="Gene3D" id="1.10.630.10">
    <property type="entry name" value="Cytochrome P450"/>
    <property type="match status" value="1"/>
</dbReference>
<evidence type="ECO:0000256" key="8">
    <source>
        <dbReference type="ARBA" id="ARBA00023002"/>
    </source>
</evidence>
<keyword evidence="7 12" id="KW-1133">Transmembrane helix</keyword>
<evidence type="ECO:0000256" key="5">
    <source>
        <dbReference type="ARBA" id="ARBA00022692"/>
    </source>
</evidence>